<dbReference type="GO" id="GO:0004519">
    <property type="term" value="F:endonuclease activity"/>
    <property type="evidence" value="ECO:0007669"/>
    <property type="project" value="UniProtKB-KW"/>
</dbReference>
<organism evidence="1 2">
    <name type="scientific">Vibrio splendidus</name>
    <dbReference type="NCBI Taxonomy" id="29497"/>
    <lineage>
        <taxon>Bacteria</taxon>
        <taxon>Pseudomonadati</taxon>
        <taxon>Pseudomonadota</taxon>
        <taxon>Gammaproteobacteria</taxon>
        <taxon>Vibrionales</taxon>
        <taxon>Vibrionaceae</taxon>
        <taxon>Vibrio</taxon>
    </lineage>
</organism>
<protein>
    <submittedName>
        <fullName evidence="1">Restriction endonuclease subunit M</fullName>
    </submittedName>
</protein>
<keyword evidence="1" id="KW-0540">Nuclease</keyword>
<dbReference type="InterPro" id="IPR029063">
    <property type="entry name" value="SAM-dependent_MTases_sf"/>
</dbReference>
<name>A0A2T5EJU8_VIBSP</name>
<dbReference type="AlphaFoldDB" id="A0A2T5EJU8"/>
<keyword evidence="1" id="KW-0378">Hydrolase</keyword>
<evidence type="ECO:0000313" key="2">
    <source>
        <dbReference type="Proteomes" id="UP000244080"/>
    </source>
</evidence>
<dbReference type="Proteomes" id="UP000244080">
    <property type="component" value="Unassembled WGS sequence"/>
</dbReference>
<sequence>MSQVHSEIRKAVQVIEAARYSMGVAEFVYTFIDHWAHQQTGLYPPSSKMPKELEATAIELSNILSAAMRNYPGIDVLGMFFSECDYYKQGQNFFPTPPELGRLLAALVGWRPSDHHNQELSFYEPCSGTGSIAMTWIMEKINNGGKETLEQSVLVLEDVDRTMCKAALIQIINLLSNLEVKVKKLSINAVDVLSRAPKGLVYVLEQQSQSEMSLNKVG</sequence>
<dbReference type="RefSeq" id="WP_017086055.1">
    <property type="nucleotide sequence ID" value="NZ_CAWNZY010000002.1"/>
</dbReference>
<comment type="caution">
    <text evidence="1">The sequence shown here is derived from an EMBL/GenBank/DDBJ whole genome shotgun (WGS) entry which is preliminary data.</text>
</comment>
<gene>
    <name evidence="1" type="ORF">CWO36_08320</name>
</gene>
<evidence type="ECO:0000313" key="1">
    <source>
        <dbReference type="EMBL" id="PTP20517.1"/>
    </source>
</evidence>
<dbReference type="EMBL" id="PIGA01000010">
    <property type="protein sequence ID" value="PTP20517.1"/>
    <property type="molecule type" value="Genomic_DNA"/>
</dbReference>
<keyword evidence="1" id="KW-0255">Endonuclease</keyword>
<reference evidence="1 2" key="1">
    <citation type="submission" date="2017-11" db="EMBL/GenBank/DDBJ databases">
        <title>Population delineation of vibrios coincides with oyster pathogenicity.</title>
        <authorList>
            <person name="Bruto M."/>
            <person name="Labreuche Y."/>
            <person name="James A."/>
            <person name="Piel D."/>
            <person name="Chenivesse S."/>
            <person name="Petton B."/>
            <person name="Polz M.F."/>
            <person name="Le Roux F."/>
        </authorList>
    </citation>
    <scope>NUCLEOTIDE SEQUENCE [LARGE SCALE GENOMIC DNA]</scope>
    <source>
        <strain evidence="1 2">1F_55</strain>
    </source>
</reference>
<accession>A0A2T5EJU8</accession>
<dbReference type="SUPFAM" id="SSF53335">
    <property type="entry name" value="S-adenosyl-L-methionine-dependent methyltransferases"/>
    <property type="match status" value="1"/>
</dbReference>
<proteinExistence type="predicted"/>